<feature type="compositionally biased region" description="Basic and acidic residues" evidence="1">
    <location>
        <begin position="1"/>
        <end position="11"/>
    </location>
</feature>
<sequence>MPDGARSRAVDRGPVPSGRRVARRVGAADQDHLSVTDRRAVGATECHMPHEWTGSKPLRRYEPHQCFGTFVALWVSDLETPLQYTRGGHRGHAGSQQIRPPRGPAPDRTALPRPHRTESTVATGTASKDEKMTGPDDLPRRGSWGFQPADEVWEQRLIAVAEFLAEHEGRWPRSTRPAEADERRLGQWLGTQRREMRSLGLSEIRRRRLDETLPGWHERRAREHSGH</sequence>
<keyword evidence="4" id="KW-1185">Reference proteome</keyword>
<evidence type="ECO:0000313" key="4">
    <source>
        <dbReference type="Proteomes" id="UP000460221"/>
    </source>
</evidence>
<comment type="caution">
    <text evidence="3">The sequence shown here is derived from an EMBL/GenBank/DDBJ whole genome shotgun (WGS) entry which is preliminary data.</text>
</comment>
<feature type="compositionally biased region" description="Basic and acidic residues" evidence="1">
    <location>
        <begin position="127"/>
        <end position="140"/>
    </location>
</feature>
<dbReference type="Pfam" id="PF03457">
    <property type="entry name" value="HA"/>
    <property type="match status" value="1"/>
</dbReference>
<evidence type="ECO:0000313" key="3">
    <source>
        <dbReference type="EMBL" id="MTD14949.1"/>
    </source>
</evidence>
<feature type="region of interest" description="Disordered" evidence="1">
    <location>
        <begin position="85"/>
        <end position="142"/>
    </location>
</feature>
<dbReference type="AlphaFoldDB" id="A0A7K1FNR3"/>
<dbReference type="Gene3D" id="6.10.140.530">
    <property type="match status" value="1"/>
</dbReference>
<dbReference type="InterPro" id="IPR005114">
    <property type="entry name" value="Helicase_assoc"/>
</dbReference>
<gene>
    <name evidence="3" type="ORF">GIS00_13470</name>
</gene>
<accession>A0A7K1FNR3</accession>
<evidence type="ECO:0000256" key="1">
    <source>
        <dbReference type="SAM" id="MobiDB-lite"/>
    </source>
</evidence>
<feature type="compositionally biased region" description="Low complexity" evidence="1">
    <location>
        <begin position="12"/>
        <end position="28"/>
    </location>
</feature>
<protein>
    <recommendedName>
        <fullName evidence="2">Helicase-associated domain-containing protein</fullName>
    </recommendedName>
</protein>
<evidence type="ECO:0000259" key="2">
    <source>
        <dbReference type="Pfam" id="PF03457"/>
    </source>
</evidence>
<feature type="region of interest" description="Disordered" evidence="1">
    <location>
        <begin position="1"/>
        <end position="31"/>
    </location>
</feature>
<organism evidence="3 4">
    <name type="scientific">Nakamurella alba</name>
    <dbReference type="NCBI Taxonomy" id="2665158"/>
    <lineage>
        <taxon>Bacteria</taxon>
        <taxon>Bacillati</taxon>
        <taxon>Actinomycetota</taxon>
        <taxon>Actinomycetes</taxon>
        <taxon>Nakamurellales</taxon>
        <taxon>Nakamurellaceae</taxon>
        <taxon>Nakamurella</taxon>
    </lineage>
</organism>
<feature type="domain" description="Helicase-associated" evidence="2">
    <location>
        <begin position="150"/>
        <end position="211"/>
    </location>
</feature>
<name>A0A7K1FNR3_9ACTN</name>
<proteinExistence type="predicted"/>
<reference evidence="3 4" key="1">
    <citation type="submission" date="2019-11" db="EMBL/GenBank/DDBJ databases">
        <authorList>
            <person name="Jiang L.-Q."/>
        </authorList>
    </citation>
    <scope>NUCLEOTIDE SEQUENCE [LARGE SCALE GENOMIC DNA]</scope>
    <source>
        <strain evidence="3 4">YIM 132087</strain>
    </source>
</reference>
<dbReference type="EMBL" id="WLYK01000005">
    <property type="protein sequence ID" value="MTD14949.1"/>
    <property type="molecule type" value="Genomic_DNA"/>
</dbReference>
<dbReference type="Proteomes" id="UP000460221">
    <property type="component" value="Unassembled WGS sequence"/>
</dbReference>